<sequence length="522" mass="57919">MLIFQFLLVNANFVICLGVGLVMFAIFWLYFDAWLVKKGWLESFNFLGFLLLSISFIFQSAIIDQSLLSHSSFGGDMLELLRSITRISGYLLLIITQIFIPLEPLPDYRKKKALLFLPVVFSYPLLAALTGLLYLRRATTGLEDHLKPIAWAFFMLAFSELFNFMTFFRSSDNILISNLSAAFSPLWIFQKLILLVTVFIFGRWAWSYLLKRFDSQLFIIFTSSILTIFLVTTIFFTFSTLNNIKSDLLSTLKTDVGVLGYTIESKKNEVMSDAETLAQNPELIANTEVADRKALADITVPILINKKASELVIVGKNGEIILRSEDTDNKGGSLSDDPLVKKALAGEKASSLITREGVIAPVVSVRAAVPIKSDKTTVGVILMGSDIDNSYVDGIKKATGLNASIYADDVRSATTFIAGDGKSRYLGIKESNPQVKKQVLDKGEIYVGSTKILNIPYFSAFAPLISADNIPIGMLFVGTPEVSILKTAGRSIELTFITTILLLVISVIPSYLISKYIERQIR</sequence>
<keyword evidence="5 6" id="KW-0472">Membrane</keyword>
<gene>
    <name evidence="8" type="ORF">UR63_C0007G0007</name>
</gene>
<keyword evidence="2" id="KW-1003">Cell membrane</keyword>
<dbReference type="Gene3D" id="3.30.450.20">
    <property type="entry name" value="PAS domain"/>
    <property type="match status" value="1"/>
</dbReference>
<feature type="transmembrane region" description="Helical" evidence="6">
    <location>
        <begin position="188"/>
        <end position="206"/>
    </location>
</feature>
<evidence type="ECO:0000256" key="3">
    <source>
        <dbReference type="ARBA" id="ARBA00022692"/>
    </source>
</evidence>
<dbReference type="Pfam" id="PF17202">
    <property type="entry name" value="sCache_3_3"/>
    <property type="match status" value="1"/>
</dbReference>
<comment type="caution">
    <text evidence="8">The sequence shown here is derived from an EMBL/GenBank/DDBJ whole genome shotgun (WGS) entry which is preliminary data.</text>
</comment>
<evidence type="ECO:0000256" key="5">
    <source>
        <dbReference type="ARBA" id="ARBA00023136"/>
    </source>
</evidence>
<dbReference type="AlphaFoldDB" id="A0A0G0EKN0"/>
<feature type="transmembrane region" description="Helical" evidence="6">
    <location>
        <begin position="43"/>
        <end position="63"/>
    </location>
</feature>
<evidence type="ECO:0000256" key="1">
    <source>
        <dbReference type="ARBA" id="ARBA00004651"/>
    </source>
</evidence>
<dbReference type="GO" id="GO:0005886">
    <property type="term" value="C:plasma membrane"/>
    <property type="evidence" value="ECO:0007669"/>
    <property type="project" value="UniProtKB-SubCell"/>
</dbReference>
<feature type="domain" description="Single cache" evidence="7">
    <location>
        <begin position="388"/>
        <end position="486"/>
    </location>
</feature>
<accession>A0A0G0EKN0</accession>
<feature type="transmembrane region" description="Helical" evidence="6">
    <location>
        <begin position="494"/>
        <end position="513"/>
    </location>
</feature>
<evidence type="ECO:0000259" key="7">
    <source>
        <dbReference type="Pfam" id="PF17202"/>
    </source>
</evidence>
<evidence type="ECO:0000313" key="8">
    <source>
        <dbReference type="EMBL" id="KKP67897.1"/>
    </source>
</evidence>
<feature type="transmembrane region" description="Helical" evidence="6">
    <location>
        <begin position="148"/>
        <end position="168"/>
    </location>
</feature>
<dbReference type="SUPFAM" id="SSF103190">
    <property type="entry name" value="Sensory domain-like"/>
    <property type="match status" value="1"/>
</dbReference>
<dbReference type="EMBL" id="LBPX01000007">
    <property type="protein sequence ID" value="KKP67897.1"/>
    <property type="molecule type" value="Genomic_DNA"/>
</dbReference>
<evidence type="ECO:0000256" key="6">
    <source>
        <dbReference type="SAM" id="Phobius"/>
    </source>
</evidence>
<reference evidence="8 9" key="1">
    <citation type="journal article" date="2015" name="Nature">
        <title>rRNA introns, odd ribosomes, and small enigmatic genomes across a large radiation of phyla.</title>
        <authorList>
            <person name="Brown C.T."/>
            <person name="Hug L.A."/>
            <person name="Thomas B.C."/>
            <person name="Sharon I."/>
            <person name="Castelle C.J."/>
            <person name="Singh A."/>
            <person name="Wilkins M.J."/>
            <person name="Williams K.H."/>
            <person name="Banfield J.F."/>
        </authorList>
    </citation>
    <scope>NUCLEOTIDE SEQUENCE [LARGE SCALE GENOMIC DNA]</scope>
</reference>
<organism evidence="8 9">
    <name type="scientific">Candidatus Roizmanbacteria bacterium GW2011_GWC2_35_12</name>
    <dbReference type="NCBI Taxonomy" id="1618485"/>
    <lineage>
        <taxon>Bacteria</taxon>
        <taxon>Candidatus Roizmaniibacteriota</taxon>
    </lineage>
</organism>
<feature type="transmembrane region" description="Helical" evidence="6">
    <location>
        <begin position="7"/>
        <end position="31"/>
    </location>
</feature>
<feature type="transmembrane region" description="Helical" evidence="6">
    <location>
        <begin position="114"/>
        <end position="136"/>
    </location>
</feature>
<evidence type="ECO:0000313" key="9">
    <source>
        <dbReference type="Proteomes" id="UP000034127"/>
    </source>
</evidence>
<proteinExistence type="predicted"/>
<dbReference type="InterPro" id="IPR033463">
    <property type="entry name" value="sCache_3"/>
</dbReference>
<keyword evidence="3 6" id="KW-0812">Transmembrane</keyword>
<feature type="transmembrane region" description="Helical" evidence="6">
    <location>
        <begin position="218"/>
        <end position="238"/>
    </location>
</feature>
<feature type="transmembrane region" description="Helical" evidence="6">
    <location>
        <begin position="84"/>
        <end position="102"/>
    </location>
</feature>
<dbReference type="Proteomes" id="UP000034127">
    <property type="component" value="Unassembled WGS sequence"/>
</dbReference>
<protein>
    <submittedName>
        <fullName evidence="8">Methyl-accepting chemotaxis protein</fullName>
    </submittedName>
</protein>
<name>A0A0G0EKN0_9BACT</name>
<evidence type="ECO:0000256" key="4">
    <source>
        <dbReference type="ARBA" id="ARBA00022989"/>
    </source>
</evidence>
<evidence type="ECO:0000256" key="2">
    <source>
        <dbReference type="ARBA" id="ARBA00022475"/>
    </source>
</evidence>
<comment type="subcellular location">
    <subcellularLocation>
        <location evidence="1">Cell membrane</location>
        <topology evidence="1">Multi-pass membrane protein</topology>
    </subcellularLocation>
</comment>
<dbReference type="InterPro" id="IPR029151">
    <property type="entry name" value="Sensor-like_sf"/>
</dbReference>
<keyword evidence="4 6" id="KW-1133">Transmembrane helix</keyword>